<proteinExistence type="predicted"/>
<sequence length="96" mass="11086">MKNLKRYNLEQVRNRSEYLVFKKIEELLEEKEDICGCESCVLDLTAYTLNHVTPMYGASLLGPLHSNKEGKIREEIDEAVGEGLKRIAENPHHEEQ</sequence>
<reference evidence="1" key="1">
    <citation type="journal article" date="2015" name="Nature">
        <title>Complex archaea that bridge the gap between prokaryotes and eukaryotes.</title>
        <authorList>
            <person name="Spang A."/>
            <person name="Saw J.H."/>
            <person name="Jorgensen S.L."/>
            <person name="Zaremba-Niedzwiedzka K."/>
            <person name="Martijn J."/>
            <person name="Lind A.E."/>
            <person name="van Eijk R."/>
            <person name="Schleper C."/>
            <person name="Guy L."/>
            <person name="Ettema T.J."/>
        </authorList>
    </citation>
    <scope>NUCLEOTIDE SEQUENCE</scope>
</reference>
<dbReference type="EMBL" id="LAZR01043939">
    <property type="protein sequence ID" value="KKL05882.1"/>
    <property type="molecule type" value="Genomic_DNA"/>
</dbReference>
<gene>
    <name evidence="1" type="ORF">LCGC14_2601590</name>
</gene>
<protein>
    <recommendedName>
        <fullName evidence="2">Competence protein ComFB</fullName>
    </recommendedName>
</protein>
<comment type="caution">
    <text evidence="1">The sequence shown here is derived from an EMBL/GenBank/DDBJ whole genome shotgun (WGS) entry which is preliminary data.</text>
</comment>
<evidence type="ECO:0000313" key="1">
    <source>
        <dbReference type="EMBL" id="KKL05882.1"/>
    </source>
</evidence>
<organism evidence="1">
    <name type="scientific">marine sediment metagenome</name>
    <dbReference type="NCBI Taxonomy" id="412755"/>
    <lineage>
        <taxon>unclassified sequences</taxon>
        <taxon>metagenomes</taxon>
        <taxon>ecological metagenomes</taxon>
    </lineage>
</organism>
<dbReference type="AlphaFoldDB" id="A0A0F9AWB1"/>
<name>A0A0F9AWB1_9ZZZZ</name>
<dbReference type="InterPro" id="IPR019657">
    <property type="entry name" value="ComFB"/>
</dbReference>
<dbReference type="Pfam" id="PF10719">
    <property type="entry name" value="ComFB"/>
    <property type="match status" value="1"/>
</dbReference>
<accession>A0A0F9AWB1</accession>
<evidence type="ECO:0008006" key="2">
    <source>
        <dbReference type="Google" id="ProtNLM"/>
    </source>
</evidence>